<sequence length="47" mass="4929">MQMQSFPRAGLARPYSAGLSFTSPSSALSTLDMTAHVCTQCSRACCG</sequence>
<organism evidence="1 2">
    <name type="scientific">Paraburkholderia silvatlantica</name>
    <dbReference type="NCBI Taxonomy" id="321895"/>
    <lineage>
        <taxon>Bacteria</taxon>
        <taxon>Pseudomonadati</taxon>
        <taxon>Pseudomonadota</taxon>
        <taxon>Betaproteobacteria</taxon>
        <taxon>Burkholderiales</taxon>
        <taxon>Burkholderiaceae</taxon>
        <taxon>Paraburkholderia</taxon>
    </lineage>
</organism>
<accession>A0A2V4U236</accession>
<dbReference type="EMBL" id="QJSQ01000001">
    <property type="protein sequence ID" value="PYE27758.1"/>
    <property type="molecule type" value="Genomic_DNA"/>
</dbReference>
<proteinExistence type="predicted"/>
<dbReference type="Proteomes" id="UP000247772">
    <property type="component" value="Unassembled WGS sequence"/>
</dbReference>
<evidence type="ECO:0000313" key="2">
    <source>
        <dbReference type="Proteomes" id="UP000247772"/>
    </source>
</evidence>
<protein>
    <submittedName>
        <fullName evidence="1">Uncharacterized protein</fullName>
    </submittedName>
</protein>
<reference evidence="1 2" key="1">
    <citation type="submission" date="2018-06" db="EMBL/GenBank/DDBJ databases">
        <title>Genomic Encyclopedia of Type Strains, Phase IV (KMG-V): Genome sequencing to study the core and pangenomes of soil and plant-associated prokaryotes.</title>
        <authorList>
            <person name="Whitman W."/>
        </authorList>
    </citation>
    <scope>NUCLEOTIDE SEQUENCE [LARGE SCALE GENOMIC DNA]</scope>
    <source>
        <strain evidence="1 2">SRCL-318</strain>
    </source>
</reference>
<comment type="caution">
    <text evidence="1">The sequence shown here is derived from an EMBL/GenBank/DDBJ whole genome shotgun (WGS) entry which is preliminary data.</text>
</comment>
<dbReference type="AlphaFoldDB" id="A0A2V4U236"/>
<gene>
    <name evidence="1" type="ORF">C7410_10189</name>
</gene>
<name>A0A2V4U236_9BURK</name>
<evidence type="ECO:0000313" key="1">
    <source>
        <dbReference type="EMBL" id="PYE27758.1"/>
    </source>
</evidence>